<dbReference type="InterPro" id="IPR011256">
    <property type="entry name" value="Reg_factor_effector_dom_sf"/>
</dbReference>
<organism evidence="5 6">
    <name type="scientific">Algimonas porphyrae</name>
    <dbReference type="NCBI Taxonomy" id="1128113"/>
    <lineage>
        <taxon>Bacteria</taxon>
        <taxon>Pseudomonadati</taxon>
        <taxon>Pseudomonadota</taxon>
        <taxon>Alphaproteobacteria</taxon>
        <taxon>Maricaulales</taxon>
        <taxon>Robiginitomaculaceae</taxon>
        <taxon>Algimonas</taxon>
    </lineage>
</organism>
<dbReference type="InterPro" id="IPR010499">
    <property type="entry name" value="AraC_E-bd"/>
</dbReference>
<keyword evidence="3" id="KW-0804">Transcription</keyword>
<evidence type="ECO:0000259" key="4">
    <source>
        <dbReference type="PROSITE" id="PS01124"/>
    </source>
</evidence>
<keyword evidence="6" id="KW-1185">Reference proteome</keyword>
<dbReference type="EMBL" id="BSNJ01000001">
    <property type="protein sequence ID" value="GLQ19595.1"/>
    <property type="molecule type" value="Genomic_DNA"/>
</dbReference>
<dbReference type="InterPro" id="IPR029442">
    <property type="entry name" value="GyrI-like"/>
</dbReference>
<dbReference type="PROSITE" id="PS01124">
    <property type="entry name" value="HTH_ARAC_FAMILY_2"/>
    <property type="match status" value="1"/>
</dbReference>
<dbReference type="InterPro" id="IPR018062">
    <property type="entry name" value="HTH_AraC-typ_CS"/>
</dbReference>
<comment type="caution">
    <text evidence="5">The sequence shown here is derived from an EMBL/GenBank/DDBJ whole genome shotgun (WGS) entry which is preliminary data.</text>
</comment>
<keyword evidence="1" id="KW-0805">Transcription regulation</keyword>
<evidence type="ECO:0000256" key="3">
    <source>
        <dbReference type="ARBA" id="ARBA00023163"/>
    </source>
</evidence>
<evidence type="ECO:0000313" key="5">
    <source>
        <dbReference type="EMBL" id="GLQ19595.1"/>
    </source>
</evidence>
<proteinExistence type="predicted"/>
<keyword evidence="2" id="KW-0238">DNA-binding</keyword>
<evidence type="ECO:0000256" key="2">
    <source>
        <dbReference type="ARBA" id="ARBA00023125"/>
    </source>
</evidence>
<dbReference type="SUPFAM" id="SSF55136">
    <property type="entry name" value="Probable bacterial effector-binding domain"/>
    <property type="match status" value="1"/>
</dbReference>
<accession>A0ABQ5UYY8</accession>
<dbReference type="PANTHER" id="PTHR40055">
    <property type="entry name" value="TRANSCRIPTIONAL REGULATOR YGIV-RELATED"/>
    <property type="match status" value="1"/>
</dbReference>
<dbReference type="InterPro" id="IPR018060">
    <property type="entry name" value="HTH_AraC"/>
</dbReference>
<dbReference type="SUPFAM" id="SSF46689">
    <property type="entry name" value="Homeodomain-like"/>
    <property type="match status" value="1"/>
</dbReference>
<dbReference type="PANTHER" id="PTHR40055:SF1">
    <property type="entry name" value="TRANSCRIPTIONAL REGULATOR YGIV-RELATED"/>
    <property type="match status" value="1"/>
</dbReference>
<dbReference type="PRINTS" id="PR00032">
    <property type="entry name" value="HTHARAC"/>
</dbReference>
<dbReference type="SMART" id="SM00342">
    <property type="entry name" value="HTH_ARAC"/>
    <property type="match status" value="1"/>
</dbReference>
<evidence type="ECO:0000256" key="1">
    <source>
        <dbReference type="ARBA" id="ARBA00023015"/>
    </source>
</evidence>
<dbReference type="Pfam" id="PF06445">
    <property type="entry name" value="GyrI-like"/>
    <property type="match status" value="1"/>
</dbReference>
<evidence type="ECO:0000313" key="6">
    <source>
        <dbReference type="Proteomes" id="UP001161390"/>
    </source>
</evidence>
<feature type="domain" description="HTH araC/xylS-type" evidence="4">
    <location>
        <begin position="5"/>
        <end position="104"/>
    </location>
</feature>
<protein>
    <submittedName>
        <fullName evidence="5">AraC family transcriptional regulator</fullName>
    </submittedName>
</protein>
<reference evidence="5" key="2">
    <citation type="submission" date="2023-01" db="EMBL/GenBank/DDBJ databases">
        <title>Draft genome sequence of Algimonas porphyrae strain NBRC 108216.</title>
        <authorList>
            <person name="Sun Q."/>
            <person name="Mori K."/>
        </authorList>
    </citation>
    <scope>NUCLEOTIDE SEQUENCE</scope>
    <source>
        <strain evidence="5">NBRC 108216</strain>
    </source>
</reference>
<sequence>MAAAERAYMLVRKDPRRLITLEAVAKEAGYSASRLHTLFLHRYGETFGAFVRRVRLEKACGLMRAHQNWTLTQIALEAGYSESSDFSRSFRRAFGTAPREWDRVAPLNGLGDNERNRQAEQDPACDNAVMKAAPDLLAPPGSVRIEHRPRQTVAIYAVPQADQAQNLRTGWDRFERWLCDRDQRRPERMMMGLSYDSHYDSPGDVFRFELAHPVDPEIHGHAGVVIRDLPETQAAVLSCQGGLAEFSSAWDYLGRVFLPDSPWEPASGPAMEIYFDDPRPSDMAHWNMDCVLPVQCCEGEAS</sequence>
<gene>
    <name evidence="5" type="ORF">GCM10007854_05500</name>
</gene>
<dbReference type="Gene3D" id="3.20.80.10">
    <property type="entry name" value="Regulatory factor, effector binding domain"/>
    <property type="match status" value="1"/>
</dbReference>
<dbReference type="InterPro" id="IPR050908">
    <property type="entry name" value="SmbC-like"/>
</dbReference>
<dbReference type="SMART" id="SM00871">
    <property type="entry name" value="AraC_E_bind"/>
    <property type="match status" value="1"/>
</dbReference>
<dbReference type="Pfam" id="PF12833">
    <property type="entry name" value="HTH_18"/>
    <property type="match status" value="1"/>
</dbReference>
<dbReference type="InterPro" id="IPR009057">
    <property type="entry name" value="Homeodomain-like_sf"/>
</dbReference>
<dbReference type="Gene3D" id="1.10.10.60">
    <property type="entry name" value="Homeodomain-like"/>
    <property type="match status" value="2"/>
</dbReference>
<reference evidence="5" key="1">
    <citation type="journal article" date="2014" name="Int. J. Syst. Evol. Microbiol.">
        <title>Complete genome of a new Firmicutes species belonging to the dominant human colonic microbiota ('Ruminococcus bicirculans') reveals two chromosomes and a selective capacity to utilize plant glucans.</title>
        <authorList>
            <consortium name="NISC Comparative Sequencing Program"/>
            <person name="Wegmann U."/>
            <person name="Louis P."/>
            <person name="Goesmann A."/>
            <person name="Henrissat B."/>
            <person name="Duncan S.H."/>
            <person name="Flint H.J."/>
        </authorList>
    </citation>
    <scope>NUCLEOTIDE SEQUENCE</scope>
    <source>
        <strain evidence="5">NBRC 108216</strain>
    </source>
</reference>
<dbReference type="InterPro" id="IPR020449">
    <property type="entry name" value="Tscrpt_reg_AraC-type_HTH"/>
</dbReference>
<dbReference type="Proteomes" id="UP001161390">
    <property type="component" value="Unassembled WGS sequence"/>
</dbReference>
<dbReference type="PROSITE" id="PS00041">
    <property type="entry name" value="HTH_ARAC_FAMILY_1"/>
    <property type="match status" value="1"/>
</dbReference>
<name>A0ABQ5UYY8_9PROT</name>